<reference evidence="2 3" key="1">
    <citation type="journal article" date="2016" name="Genome Announc.">
        <title>Draft Genome Sequences of Five Rapidly Growing Mycobacterium Species, M. thermoresistibile, M. fortuitum subsp. acetamidolyticum, M. canariasense, M. brisbanense, and M. novocastrense.</title>
        <authorList>
            <person name="Katahira K."/>
            <person name="Ogura Y."/>
            <person name="Gotoh Y."/>
            <person name="Hayashi T."/>
        </authorList>
    </citation>
    <scope>NUCLEOTIDE SEQUENCE [LARGE SCALE GENOMIC DNA]</scope>
    <source>
        <strain evidence="2 3">JCM18114</strain>
    </source>
</reference>
<dbReference type="EMBL" id="BCTA01000002">
    <property type="protein sequence ID" value="GAT07150.1"/>
    <property type="molecule type" value="Genomic_DNA"/>
</dbReference>
<sequence>MAQPSGSFAADGAGAGASAEVTAQIPVAVYSCNRLGRVANPPGFSFSDLFRSTRRR</sequence>
<gene>
    <name evidence="2" type="ORF">RMCN_0283</name>
</gene>
<keyword evidence="3" id="KW-1185">Reference proteome</keyword>
<evidence type="ECO:0000256" key="1">
    <source>
        <dbReference type="SAM" id="MobiDB-lite"/>
    </source>
</evidence>
<accession>A0ABQ0KC84</accession>
<feature type="region of interest" description="Disordered" evidence="1">
    <location>
        <begin position="37"/>
        <end position="56"/>
    </location>
</feature>
<name>A0ABQ0KC84_MYCNV</name>
<organism evidence="2 3">
    <name type="scientific">Mycolicibacterium novocastrense</name>
    <name type="common">Mycobacterium novocastrense</name>
    <dbReference type="NCBI Taxonomy" id="59813"/>
    <lineage>
        <taxon>Bacteria</taxon>
        <taxon>Bacillati</taxon>
        <taxon>Actinomycetota</taxon>
        <taxon>Actinomycetes</taxon>
        <taxon>Mycobacteriales</taxon>
        <taxon>Mycobacteriaceae</taxon>
        <taxon>Mycolicibacterium</taxon>
    </lineage>
</organism>
<dbReference type="Proteomes" id="UP000069773">
    <property type="component" value="Unassembled WGS sequence"/>
</dbReference>
<proteinExistence type="predicted"/>
<protein>
    <submittedName>
        <fullName evidence="2">Uncharacterized protein</fullName>
    </submittedName>
</protein>
<comment type="caution">
    <text evidence="2">The sequence shown here is derived from an EMBL/GenBank/DDBJ whole genome shotgun (WGS) entry which is preliminary data.</text>
</comment>
<evidence type="ECO:0000313" key="3">
    <source>
        <dbReference type="Proteomes" id="UP000069773"/>
    </source>
</evidence>
<evidence type="ECO:0000313" key="2">
    <source>
        <dbReference type="EMBL" id="GAT07150.1"/>
    </source>
</evidence>